<dbReference type="SUPFAM" id="SSF82771">
    <property type="entry name" value="GIY-YIG endonuclease"/>
    <property type="match status" value="1"/>
</dbReference>
<keyword evidence="2" id="KW-0496">Mitochondrion</keyword>
<dbReference type="InterPro" id="IPR035901">
    <property type="entry name" value="GIY-YIG_endonuc_sf"/>
</dbReference>
<dbReference type="AlphaFoldDB" id="A0A8K1REZ4"/>
<dbReference type="InterPro" id="IPR000305">
    <property type="entry name" value="GIY-YIG_endonuc"/>
</dbReference>
<dbReference type="EMBL" id="OK338766">
    <property type="protein sequence ID" value="UEK25968.1"/>
    <property type="molecule type" value="Genomic_DNA"/>
</dbReference>
<name>A0A8K1REZ4_9AGAM</name>
<accession>A0A8K1REZ4</accession>
<geneLocation type="mitochondrion" evidence="2"/>
<sequence length="444" mass="51340">MLNSLDKDSSLYQYLISECGWLLEPLKGSFTIKVLNLSKAKLIVSNRNYLLHSNQADNHPRKFAGISGTYLFTNLITNQQYIGSSIDLYNRYKSHIINSIRPHRGGNTPLYNSINLHKLKHFTWSPIVTSTNHINTFFENKLTLKKNFSYKAILQEIYILRSFTQFEARIYEQSLIKEILPSLNNSLEVTFPFLNWKEGDTGLTSNDESDRYLIVIAKDKSFSISFSSTNAAVRTLGIPKTTLNRYVNYINISLKSPTLGKDIYIINNKKPLLEGKPDFPKTSHESISDIDLYNLESGKLYAYLMDKITILGTYKSPNEAAYLLDGKKDSKYISRYINLEHPVIVSPDRIPVYFTMHPYWKNNKSGRIGYRWNKTKSSKSKSIVLVDTLEKTAIQYDTVSELLEVLGLNKSFTSFVKRYMNPTKLYKKIYEFYYTEDFKGELTR</sequence>
<feature type="domain" description="GIY-YIG" evidence="1">
    <location>
        <begin position="66"/>
        <end position="189"/>
    </location>
</feature>
<organism evidence="2">
    <name type="scientific">Mutinus fleischeri</name>
    <dbReference type="NCBI Taxonomy" id="2218478"/>
    <lineage>
        <taxon>Eukaryota</taxon>
        <taxon>Fungi</taxon>
        <taxon>Dikarya</taxon>
        <taxon>Basidiomycota</taxon>
        <taxon>Agaricomycotina</taxon>
        <taxon>Agaricomycetes</taxon>
        <taxon>Phallomycetidae</taxon>
        <taxon>Phallales</taxon>
        <taxon>Phallaceae</taxon>
        <taxon>Mutinus</taxon>
    </lineage>
</organism>
<protein>
    <recommendedName>
        <fullName evidence="1">GIY-YIG domain-containing protein</fullName>
    </recommendedName>
</protein>
<evidence type="ECO:0000313" key="2">
    <source>
        <dbReference type="EMBL" id="UEK25968.1"/>
    </source>
</evidence>
<proteinExistence type="predicted"/>
<dbReference type="SMART" id="SM00465">
    <property type="entry name" value="GIYc"/>
    <property type="match status" value="1"/>
</dbReference>
<evidence type="ECO:0000259" key="1">
    <source>
        <dbReference type="SMART" id="SM00465"/>
    </source>
</evidence>
<reference evidence="2" key="1">
    <citation type="submission" date="2021-09" db="EMBL/GenBank/DDBJ databases">
        <authorList>
            <person name="Yan R."/>
        </authorList>
    </citation>
    <scope>NUCLEOTIDE SEQUENCE</scope>
</reference>
<dbReference type="Gene3D" id="3.40.1440.10">
    <property type="entry name" value="GIY-YIG endonuclease"/>
    <property type="match status" value="1"/>
</dbReference>
<gene>
    <name evidence="2" type="primary">orf444</name>
</gene>